<dbReference type="InterPro" id="IPR006913">
    <property type="entry name" value="CENP-V/GFA"/>
</dbReference>
<dbReference type="PANTHER" id="PTHR28620">
    <property type="entry name" value="CENTROMERE PROTEIN V"/>
    <property type="match status" value="1"/>
</dbReference>
<dbReference type="Pfam" id="PF04828">
    <property type="entry name" value="GFA"/>
    <property type="match status" value="1"/>
</dbReference>
<name>A9MQU8_SALAR</name>
<dbReference type="GO" id="GO:0046872">
    <property type="term" value="F:metal ion binding"/>
    <property type="evidence" value="ECO:0007669"/>
    <property type="project" value="UniProtKB-KW"/>
</dbReference>
<evidence type="ECO:0000256" key="3">
    <source>
        <dbReference type="ARBA" id="ARBA00022833"/>
    </source>
</evidence>
<dbReference type="KEGG" id="ses:SARI_01343"/>
<evidence type="ECO:0000313" key="6">
    <source>
        <dbReference type="Proteomes" id="UP000002084"/>
    </source>
</evidence>
<evidence type="ECO:0000313" key="5">
    <source>
        <dbReference type="EMBL" id="ABX21243.1"/>
    </source>
</evidence>
<comment type="similarity">
    <text evidence="1">Belongs to the Gfa family.</text>
</comment>
<protein>
    <recommendedName>
        <fullName evidence="4">CENP-V/GFA domain-containing protein</fullName>
    </recommendedName>
</protein>
<dbReference type="PROSITE" id="PS51891">
    <property type="entry name" value="CENP_V_GFA"/>
    <property type="match status" value="1"/>
</dbReference>
<dbReference type="SUPFAM" id="SSF51316">
    <property type="entry name" value="Mss4-like"/>
    <property type="match status" value="1"/>
</dbReference>
<dbReference type="PANTHER" id="PTHR28620:SF1">
    <property type="entry name" value="CENP-V_GFA DOMAIN-CONTAINING PROTEIN"/>
    <property type="match status" value="1"/>
</dbReference>
<keyword evidence="6" id="KW-1185">Reference proteome</keyword>
<dbReference type="EMBL" id="CP000880">
    <property type="protein sequence ID" value="ABX21243.1"/>
    <property type="molecule type" value="Genomic_DNA"/>
</dbReference>
<dbReference type="HOGENOM" id="CLU_055491_7_5_6"/>
<dbReference type="GO" id="GO:0016846">
    <property type="term" value="F:carbon-sulfur lyase activity"/>
    <property type="evidence" value="ECO:0007669"/>
    <property type="project" value="InterPro"/>
</dbReference>
<organism evidence="5 6">
    <name type="scientific">Salmonella arizonae (strain ATCC BAA-731 / CDC346-86 / RSK2980)</name>
    <dbReference type="NCBI Taxonomy" id="41514"/>
    <lineage>
        <taxon>Bacteria</taxon>
        <taxon>Pseudomonadati</taxon>
        <taxon>Pseudomonadota</taxon>
        <taxon>Gammaproteobacteria</taxon>
        <taxon>Enterobacterales</taxon>
        <taxon>Enterobacteriaceae</taxon>
        <taxon>Salmonella</taxon>
    </lineage>
</organism>
<dbReference type="InterPro" id="IPR011057">
    <property type="entry name" value="Mss4-like_sf"/>
</dbReference>
<accession>A9MQU8</accession>
<dbReference type="AlphaFoldDB" id="A9MQU8"/>
<evidence type="ECO:0000259" key="4">
    <source>
        <dbReference type="PROSITE" id="PS51891"/>
    </source>
</evidence>
<reference evidence="5 6" key="1">
    <citation type="submission" date="2007-11" db="EMBL/GenBank/DDBJ databases">
        <authorList>
            <consortium name="The Salmonella enterica serovar Arizonae Genome Sequencing Project"/>
            <person name="McClelland M."/>
            <person name="Sanderson E.K."/>
            <person name="Porwollik S."/>
            <person name="Spieth J."/>
            <person name="Clifton W.S."/>
            <person name="Fulton R."/>
            <person name="Chunyan W."/>
            <person name="Wollam A."/>
            <person name="Shah N."/>
            <person name="Pepin K."/>
            <person name="Bhonagiri V."/>
            <person name="Nash W."/>
            <person name="Johnson M."/>
            <person name="Thiruvilangam P."/>
            <person name="Wilson R."/>
        </authorList>
    </citation>
    <scope>NUCLEOTIDE SEQUENCE [LARGE SCALE GENOMIC DNA]</scope>
    <source>
        <strain evidence="6">ATCC BAA-731 / CDC346-86 / RSK2980</strain>
    </source>
</reference>
<keyword evidence="2" id="KW-0479">Metal-binding</keyword>
<evidence type="ECO:0000256" key="2">
    <source>
        <dbReference type="ARBA" id="ARBA00022723"/>
    </source>
</evidence>
<gene>
    <name evidence="5" type="ordered locus">SARI_01343</name>
</gene>
<dbReference type="Proteomes" id="UP000002084">
    <property type="component" value="Chromosome"/>
</dbReference>
<proteinExistence type="inferred from homology"/>
<dbReference type="Gene3D" id="2.170.150.70">
    <property type="match status" value="1"/>
</dbReference>
<dbReference type="STRING" id="41514.SARI_01343"/>
<sequence>MRGAVTVSAPLSGIKVVKGQDKLTEYRFNTGKAVHFFCSVCGIYTFHQRRSNPDQYGVNVACIENVSPFDFACVEVNDGVTHPSDGDSNGVVGYLRYEPKKLPPVETGGENV</sequence>
<dbReference type="InterPro" id="IPR052355">
    <property type="entry name" value="CENP-V-like"/>
</dbReference>
<evidence type="ECO:0000256" key="1">
    <source>
        <dbReference type="ARBA" id="ARBA00005495"/>
    </source>
</evidence>
<feature type="domain" description="CENP-V/GFA" evidence="4">
    <location>
        <begin position="1"/>
        <end position="85"/>
    </location>
</feature>
<keyword evidence="3" id="KW-0862">Zinc</keyword>